<name>A0A0F9J794_9ZZZZ</name>
<organism evidence="1">
    <name type="scientific">marine sediment metagenome</name>
    <dbReference type="NCBI Taxonomy" id="412755"/>
    <lineage>
        <taxon>unclassified sequences</taxon>
        <taxon>metagenomes</taxon>
        <taxon>ecological metagenomes</taxon>
    </lineage>
</organism>
<accession>A0A0F9J794</accession>
<protein>
    <submittedName>
        <fullName evidence="1">Uncharacterized protein</fullName>
    </submittedName>
</protein>
<dbReference type="AlphaFoldDB" id="A0A0F9J794"/>
<evidence type="ECO:0000313" key="1">
    <source>
        <dbReference type="EMBL" id="KKM65388.1"/>
    </source>
</evidence>
<sequence>MTDSIILDPQELTIAKEQCEGCRWWSWFKGCFYNNYYPLPRQDCGAFEETP</sequence>
<proteinExistence type="predicted"/>
<dbReference type="EMBL" id="LAZR01010734">
    <property type="protein sequence ID" value="KKM65388.1"/>
    <property type="molecule type" value="Genomic_DNA"/>
</dbReference>
<comment type="caution">
    <text evidence="1">The sequence shown here is derived from an EMBL/GenBank/DDBJ whole genome shotgun (WGS) entry which is preliminary data.</text>
</comment>
<gene>
    <name evidence="1" type="ORF">LCGC14_1491880</name>
</gene>
<reference evidence="1" key="1">
    <citation type="journal article" date="2015" name="Nature">
        <title>Complex archaea that bridge the gap between prokaryotes and eukaryotes.</title>
        <authorList>
            <person name="Spang A."/>
            <person name="Saw J.H."/>
            <person name="Jorgensen S.L."/>
            <person name="Zaremba-Niedzwiedzka K."/>
            <person name="Martijn J."/>
            <person name="Lind A.E."/>
            <person name="van Eijk R."/>
            <person name="Schleper C."/>
            <person name="Guy L."/>
            <person name="Ettema T.J."/>
        </authorList>
    </citation>
    <scope>NUCLEOTIDE SEQUENCE</scope>
</reference>